<dbReference type="GO" id="GO:0031509">
    <property type="term" value="P:subtelomeric heterochromatin formation"/>
    <property type="evidence" value="ECO:0007669"/>
    <property type="project" value="EnsemblFungi"/>
</dbReference>
<dbReference type="InterPro" id="IPR014908">
    <property type="entry name" value="Nucleoporin_Nup133/Nup155_N"/>
</dbReference>
<comment type="subcellular location">
    <subcellularLocation>
        <location evidence="1">Nucleus</location>
    </subcellularLocation>
</comment>
<evidence type="ECO:0000313" key="8">
    <source>
        <dbReference type="Proteomes" id="UP000001640"/>
    </source>
</evidence>
<dbReference type="EMBL" id="HE576752">
    <property type="protein sequence ID" value="CCC66891.1"/>
    <property type="molecule type" value="Genomic_DNA"/>
</dbReference>
<dbReference type="GO" id="GO:0016973">
    <property type="term" value="P:poly(A)+ mRNA export from nucleus"/>
    <property type="evidence" value="ECO:0007669"/>
    <property type="project" value="EnsemblFungi"/>
</dbReference>
<dbReference type="GO" id="GO:0031990">
    <property type="term" value="P:mRNA export from nucleus in response to heat stress"/>
    <property type="evidence" value="ECO:0007669"/>
    <property type="project" value="EnsemblFungi"/>
</dbReference>
<dbReference type="PANTHER" id="PTHR13405">
    <property type="entry name" value="NUCLEAR PORE COMPLEX PROTEIN NUP133"/>
    <property type="match status" value="1"/>
</dbReference>
<dbReference type="eggNOG" id="KOG4121">
    <property type="taxonomic scope" value="Eukaryota"/>
</dbReference>
<keyword evidence="8" id="KW-1185">Reference proteome</keyword>
<evidence type="ECO:0000256" key="1">
    <source>
        <dbReference type="ARBA" id="ARBA00004123"/>
    </source>
</evidence>
<keyword evidence="4" id="KW-0539">Nucleus</keyword>
<proteinExistence type="inferred from homology"/>
<evidence type="ECO:0000256" key="5">
    <source>
        <dbReference type="SAM" id="MobiDB-lite"/>
    </source>
</evidence>
<dbReference type="GO" id="GO:0006302">
    <property type="term" value="P:double-strand break repair"/>
    <property type="evidence" value="ECO:0007669"/>
    <property type="project" value="EnsemblFungi"/>
</dbReference>
<name>G0V601_NAUCA</name>
<evidence type="ECO:0000259" key="6">
    <source>
        <dbReference type="Pfam" id="PF08801"/>
    </source>
</evidence>
<dbReference type="GO" id="GO:0000122">
    <property type="term" value="P:negative regulation of transcription by RNA polymerase II"/>
    <property type="evidence" value="ECO:0007669"/>
    <property type="project" value="EnsemblFungi"/>
</dbReference>
<dbReference type="Gene3D" id="2.130.10.10">
    <property type="entry name" value="YVTN repeat-like/Quinoprotein amine dehydrogenase"/>
    <property type="match status" value="1"/>
</dbReference>
<sequence>MSSPQPIFQLRKDLRSEPETAQTVDSSKPNQILANQQSKVLTENEKYIIERIPTSEQFESLKPSNCNGLVDVISNTALINDKENLYIWDYTSRHTNYKKIPLPVDSLSATCLLTWPITMDDTTTQLFKESGAHVINNGVCIINKQTGIITYYQDIESINNLYTQLSRSLAHVLDVNLGRNEVITLTLNVEPSGLLVATSHGRVLYITLRDHMGKPKIQLKQQLIKSHNKFIFKMFSNSTKIVSLKAGPLLGKGERLVYITTSSGDFQVWQLSPSSTIKRVDRNIFNDVLDSLQDLYPFANGTLTILDSHPLDSNKWDSHIFLSSISEGSRTFYILSTIIFDEQSKIATIFSTYRLNTYVLPLDSNQTPKLYVPEAVQTNRPLENNEEKPNGNIISILVLFPKAIVLTQISAKLDASFTLRRKWEDIISLNENINIIGTGYGLNQLCLMSNTIFPSESTATTLDIIKLSLKKSQLENENENENEIGFIKSHIDQAVYFSNVVSNPIQFNLPKSLTLDQETIENDLLTSMNEIFSSTGKYIPPIVPDKLDIHLKRRIDYFENLLEFIRINFNDKTSVQLKLSLIENFEIMNCLYSLLPYLGKNELNSLSGILNAEGLTIDTLIVGYLDKFPKIFTQLLKDTIFDRTFVNRDANFKSKLSDLLISTIYEAVLEQGEKNLRYELFQLNPTSEVSNELPWFTNYDLLHSINELFFKFKFSLDKNDIVDEPTSNKFLTLVKTLYYLFDQVKNWVAQDSTNRMALSTINEINTLYKENHVGWNEVLCELNLNDESLKITEFYMDLEALVQTLQTLDAKDTNNTSELYDAYFDKFQYGFGSTLFEYFIKTKQLEKVFYKFPKQHDMLVKFFQQNKELYGNVAWIQEILDNQYGDAFKTLKSIPVIGNSVYDNKLNLNVAKLSILADSENNELNVEALTEIQSELDVVDGMVDVIGRLRLAKLNKRYADNEFNKVFVQISGKLKENITVELRDLIEVYTMLEDIDGFYCALKLLSFQGQMLNYESLVSLRNMVWRRCLLLEEFSEDYSNTPIFKVLQRYFQDELFYNTPLPNLSEILDSSLLTDEYLANTYGKFNVDVTDIKRCLQDEFNGLEQTFYPDLEKHIQAIIGLANESTGNKCTINYENNTVES</sequence>
<dbReference type="GO" id="GO:0006606">
    <property type="term" value="P:protein import into nucleus"/>
    <property type="evidence" value="ECO:0007669"/>
    <property type="project" value="EnsemblFungi"/>
</dbReference>
<dbReference type="Proteomes" id="UP000001640">
    <property type="component" value="Chromosome 1"/>
</dbReference>
<evidence type="ECO:0000256" key="4">
    <source>
        <dbReference type="ARBA" id="ARBA00023242"/>
    </source>
</evidence>
<dbReference type="STRING" id="1064592.G0V601"/>
<dbReference type="GO" id="GO:0045944">
    <property type="term" value="P:positive regulation of transcription by RNA polymerase II"/>
    <property type="evidence" value="ECO:0007669"/>
    <property type="project" value="EnsemblFungi"/>
</dbReference>
<keyword evidence="3" id="KW-0813">Transport</keyword>
<accession>G0V601</accession>
<evidence type="ECO:0000256" key="3">
    <source>
        <dbReference type="ARBA" id="ARBA00022448"/>
    </source>
</evidence>
<dbReference type="GO" id="GO:0017056">
    <property type="term" value="F:structural constituent of nuclear pore"/>
    <property type="evidence" value="ECO:0007669"/>
    <property type="project" value="EnsemblFungi"/>
</dbReference>
<dbReference type="GO" id="GO:0034398">
    <property type="term" value="P:telomere tethering at nuclear periphery"/>
    <property type="evidence" value="ECO:0007669"/>
    <property type="project" value="EnsemblFungi"/>
</dbReference>
<dbReference type="RefSeq" id="XP_003673280.1">
    <property type="nucleotide sequence ID" value="XM_003673232.1"/>
</dbReference>
<dbReference type="InParanoid" id="G0V601"/>
<comment type="similarity">
    <text evidence="2">Belongs to the nucleoporin Nup133 family.</text>
</comment>
<dbReference type="FunCoup" id="G0V601">
    <property type="interactions" value="177"/>
</dbReference>
<feature type="domain" description="Nucleoporin Nup133/Nup155-like N-terminal" evidence="6">
    <location>
        <begin position="42"/>
        <end position="441"/>
    </location>
</feature>
<dbReference type="GO" id="GO:0051664">
    <property type="term" value="P:nuclear pore localization"/>
    <property type="evidence" value="ECO:0007669"/>
    <property type="project" value="EnsemblFungi"/>
</dbReference>
<evidence type="ECO:0000313" key="7">
    <source>
        <dbReference type="EMBL" id="CCC66891.1"/>
    </source>
</evidence>
<dbReference type="OrthoDB" id="103454at2759"/>
<dbReference type="GO" id="GO:0031080">
    <property type="term" value="C:nuclear pore outer ring"/>
    <property type="evidence" value="ECO:0007669"/>
    <property type="project" value="EnsemblFungi"/>
</dbReference>
<dbReference type="HOGENOM" id="CLU_274661_0_0_1"/>
<dbReference type="PANTHER" id="PTHR13405:SF11">
    <property type="entry name" value="NUCLEAR PORE COMPLEX PROTEIN NUP133"/>
    <property type="match status" value="1"/>
</dbReference>
<reference key="2">
    <citation type="submission" date="2011-08" db="EMBL/GenBank/DDBJ databases">
        <title>Genome sequence of Naumovozyma castellii.</title>
        <authorList>
            <person name="Gordon J.L."/>
            <person name="Armisen D."/>
            <person name="Proux-Wera E."/>
            <person name="OhEigeartaigh S.S."/>
            <person name="Byrne K.P."/>
            <person name="Wolfe K.H."/>
        </authorList>
    </citation>
    <scope>NUCLEOTIDE SEQUENCE</scope>
    <source>
        <strain>Type strain:CBS 4309</strain>
    </source>
</reference>
<dbReference type="AlphaFoldDB" id="G0V601"/>
<dbReference type="GO" id="GO:0005829">
    <property type="term" value="C:cytosol"/>
    <property type="evidence" value="ECO:0007669"/>
    <property type="project" value="EnsemblFungi"/>
</dbReference>
<dbReference type="OMA" id="HVATLLW"/>
<dbReference type="GO" id="GO:0006409">
    <property type="term" value="P:tRNA export from nucleus"/>
    <property type="evidence" value="ECO:0007669"/>
    <property type="project" value="EnsemblFungi"/>
</dbReference>
<reference evidence="7 8" key="1">
    <citation type="journal article" date="2011" name="Proc. Natl. Acad. Sci. U.S.A.">
        <title>Evolutionary erosion of yeast sex chromosomes by mating-type switching accidents.</title>
        <authorList>
            <person name="Gordon J.L."/>
            <person name="Armisen D."/>
            <person name="Proux-Wera E."/>
            <person name="Oheigeartaigh S.S."/>
            <person name="Byrne K.P."/>
            <person name="Wolfe K.H."/>
        </authorList>
    </citation>
    <scope>NUCLEOTIDE SEQUENCE [LARGE SCALE GENOMIC DNA]</scope>
    <source>
        <strain evidence="8">ATCC 76901 / BCRC 22586 / CBS 4309 / NBRC 1992 / NRRL Y-12630</strain>
    </source>
</reference>
<dbReference type="GO" id="GO:0000973">
    <property type="term" value="P:post-transcriptional tethering of RNA polymerase II gene DNA at nuclear periphery"/>
    <property type="evidence" value="ECO:0007669"/>
    <property type="project" value="EnsemblFungi"/>
</dbReference>
<dbReference type="SUPFAM" id="SSF117289">
    <property type="entry name" value="Nucleoporin domain"/>
    <property type="match status" value="1"/>
</dbReference>
<evidence type="ECO:0000256" key="2">
    <source>
        <dbReference type="ARBA" id="ARBA00005569"/>
    </source>
</evidence>
<dbReference type="Pfam" id="PF08801">
    <property type="entry name" value="Nucleoporin_N"/>
    <property type="match status" value="1"/>
</dbReference>
<dbReference type="Gene3D" id="1.20.58.1380">
    <property type="match status" value="1"/>
</dbReference>
<gene>
    <name evidence="7" type="primary">NCAS0A03330</name>
    <name evidence="7" type="ordered locus">NCAS_0A03330</name>
</gene>
<protein>
    <recommendedName>
        <fullName evidence="6">Nucleoporin Nup133/Nup155-like N-terminal domain-containing protein</fullName>
    </recommendedName>
</protein>
<dbReference type="InterPro" id="IPR015943">
    <property type="entry name" value="WD40/YVTN_repeat-like_dom_sf"/>
</dbReference>
<feature type="region of interest" description="Disordered" evidence="5">
    <location>
        <begin position="1"/>
        <end position="27"/>
    </location>
</feature>
<dbReference type="GO" id="GO:0000781">
    <property type="term" value="C:chromosome, telomeric region"/>
    <property type="evidence" value="ECO:0007669"/>
    <property type="project" value="GOC"/>
</dbReference>
<dbReference type="KEGG" id="ncs:NCAS_0A03330"/>
<organism evidence="7 8">
    <name type="scientific">Naumovozyma castellii</name>
    <name type="common">Yeast</name>
    <name type="synonym">Saccharomyces castellii</name>
    <dbReference type="NCBI Taxonomy" id="27288"/>
    <lineage>
        <taxon>Eukaryota</taxon>
        <taxon>Fungi</taxon>
        <taxon>Dikarya</taxon>
        <taxon>Ascomycota</taxon>
        <taxon>Saccharomycotina</taxon>
        <taxon>Saccharomycetes</taxon>
        <taxon>Saccharomycetales</taxon>
        <taxon>Saccharomycetaceae</taxon>
        <taxon>Naumovozyma</taxon>
    </lineage>
</organism>
<dbReference type="GeneID" id="96900378"/>
<dbReference type="GO" id="GO:0030466">
    <property type="term" value="P:silent mating-type cassette heterochromatin formation"/>
    <property type="evidence" value="ECO:0007669"/>
    <property type="project" value="EnsemblFungi"/>
</dbReference>
<dbReference type="InterPro" id="IPR037624">
    <property type="entry name" value="Nup133-like"/>
</dbReference>